<protein>
    <recommendedName>
        <fullName evidence="3">Skp1-related protein</fullName>
    </recommendedName>
</protein>
<proteinExistence type="inferred from homology"/>
<name>A0AAD5MLP3_PARTN</name>
<evidence type="ECO:0000256" key="2">
    <source>
        <dbReference type="ARBA" id="ARBA00022786"/>
    </source>
</evidence>
<dbReference type="SUPFAM" id="SSF54695">
    <property type="entry name" value="POZ domain"/>
    <property type="match status" value="1"/>
</dbReference>
<reference evidence="5" key="1">
    <citation type="submission" date="2021-06" db="EMBL/GenBank/DDBJ databases">
        <title>Parelaphostrongylus tenuis whole genome reference sequence.</title>
        <authorList>
            <person name="Garwood T.J."/>
            <person name="Larsen P.A."/>
            <person name="Fountain-Jones N.M."/>
            <person name="Garbe J.R."/>
            <person name="Macchietto M.G."/>
            <person name="Kania S.A."/>
            <person name="Gerhold R.W."/>
            <person name="Richards J.E."/>
            <person name="Wolf T.M."/>
        </authorList>
    </citation>
    <scope>NUCLEOTIDE SEQUENCE</scope>
    <source>
        <strain evidence="5">MNPRO001-30</strain>
        <tissue evidence="5">Meninges</tissue>
    </source>
</reference>
<dbReference type="GO" id="GO:0006511">
    <property type="term" value="P:ubiquitin-dependent protein catabolic process"/>
    <property type="evidence" value="ECO:0007669"/>
    <property type="project" value="InterPro"/>
</dbReference>
<evidence type="ECO:0000259" key="4">
    <source>
        <dbReference type="Pfam" id="PF03931"/>
    </source>
</evidence>
<dbReference type="SMART" id="SM00512">
    <property type="entry name" value="Skp1"/>
    <property type="match status" value="1"/>
</dbReference>
<dbReference type="Proteomes" id="UP001196413">
    <property type="component" value="Unassembled WGS sequence"/>
</dbReference>
<accession>A0AAD5MLP3</accession>
<evidence type="ECO:0000256" key="3">
    <source>
        <dbReference type="PIRNR" id="PIRNR028729"/>
    </source>
</evidence>
<evidence type="ECO:0000256" key="1">
    <source>
        <dbReference type="ARBA" id="ARBA00009993"/>
    </source>
</evidence>
<dbReference type="Gene3D" id="3.30.710.10">
    <property type="entry name" value="Potassium Channel Kv1.1, Chain A"/>
    <property type="match status" value="1"/>
</dbReference>
<dbReference type="InterPro" id="IPR016897">
    <property type="entry name" value="SKP1"/>
</dbReference>
<keyword evidence="2 3" id="KW-0833">Ubl conjugation pathway</keyword>
<dbReference type="SUPFAM" id="SSF81382">
    <property type="entry name" value="Skp1 dimerisation domain-like"/>
    <property type="match status" value="1"/>
</dbReference>
<feature type="domain" description="SKP1 component POZ" evidence="4">
    <location>
        <begin position="23"/>
        <end position="84"/>
    </location>
</feature>
<gene>
    <name evidence="5" type="ORF">KIN20_007115</name>
</gene>
<dbReference type="PIRSF" id="PIRSF028729">
    <property type="entry name" value="E3_ubiquit_lig_SCF_Skp"/>
    <property type="match status" value="1"/>
</dbReference>
<comment type="function">
    <text evidence="3">Probable essential component of SCF (SKP1-CUL1-F-box protein) E3 ubiquitin-protein ligase complexes, which mediate the ubiquitination and subsequent proteasomal degradation of target proteins. Regulates cell proliferation during embryonic and larval development.</text>
</comment>
<comment type="similarity">
    <text evidence="1 3">Belongs to the SKP1 family.</text>
</comment>
<comment type="pathway">
    <text evidence="3">Protein modification; protein ubiquitination.</text>
</comment>
<sequence>MSGMESASNSVNSSAERSSIQRMCKLKTNDSQIFEVPAAVASMSKVIGTLIENLDLRDDDEPIPLPNVDSQVLRKVLLWCEIHLHDERGAESQKHLKEWDDQFFNVDDAMLFKITRAANYLDIAGLLDEGITRIAEKAKV</sequence>
<dbReference type="Pfam" id="PF03931">
    <property type="entry name" value="Skp1_POZ"/>
    <property type="match status" value="1"/>
</dbReference>
<dbReference type="InterPro" id="IPR001232">
    <property type="entry name" value="SKP1-like"/>
</dbReference>
<organism evidence="5 6">
    <name type="scientific">Parelaphostrongylus tenuis</name>
    <name type="common">Meningeal worm</name>
    <dbReference type="NCBI Taxonomy" id="148309"/>
    <lineage>
        <taxon>Eukaryota</taxon>
        <taxon>Metazoa</taxon>
        <taxon>Ecdysozoa</taxon>
        <taxon>Nematoda</taxon>
        <taxon>Chromadorea</taxon>
        <taxon>Rhabditida</taxon>
        <taxon>Rhabditina</taxon>
        <taxon>Rhabditomorpha</taxon>
        <taxon>Strongyloidea</taxon>
        <taxon>Metastrongylidae</taxon>
        <taxon>Parelaphostrongylus</taxon>
    </lineage>
</organism>
<dbReference type="CDD" id="cd18322">
    <property type="entry name" value="BTB_POZ_SKP1"/>
    <property type="match status" value="1"/>
</dbReference>
<evidence type="ECO:0000313" key="6">
    <source>
        <dbReference type="Proteomes" id="UP001196413"/>
    </source>
</evidence>
<dbReference type="AlphaFoldDB" id="A0AAD5MLP3"/>
<dbReference type="InterPro" id="IPR016073">
    <property type="entry name" value="Skp1_comp_POZ"/>
</dbReference>
<dbReference type="PANTHER" id="PTHR11165">
    <property type="entry name" value="SKP1"/>
    <property type="match status" value="1"/>
</dbReference>
<comment type="caution">
    <text evidence="5">The sequence shown here is derived from an EMBL/GenBank/DDBJ whole genome shotgun (WGS) entry which is preliminary data.</text>
</comment>
<keyword evidence="6" id="KW-1185">Reference proteome</keyword>
<evidence type="ECO:0000313" key="5">
    <source>
        <dbReference type="EMBL" id="KAJ1351157.1"/>
    </source>
</evidence>
<dbReference type="InterPro" id="IPR036296">
    <property type="entry name" value="SKP1-like_dim_sf"/>
</dbReference>
<dbReference type="EMBL" id="JAHQIW010001018">
    <property type="protein sequence ID" value="KAJ1351157.1"/>
    <property type="molecule type" value="Genomic_DNA"/>
</dbReference>
<dbReference type="InterPro" id="IPR011333">
    <property type="entry name" value="SKP1/BTB/POZ_sf"/>
</dbReference>